<dbReference type="RefSeq" id="WP_151966331.1">
    <property type="nucleotide sequence ID" value="NZ_AP019860.1"/>
</dbReference>
<reference evidence="5 6" key="1">
    <citation type="submission" date="2019-08" db="EMBL/GenBank/DDBJ databases">
        <title>Complete genome sequence of Candidatus Uab amorphum.</title>
        <authorList>
            <person name="Shiratori T."/>
            <person name="Suzuki S."/>
            <person name="Kakizawa Y."/>
            <person name="Ishida K."/>
        </authorList>
    </citation>
    <scope>NUCLEOTIDE SEQUENCE [LARGE SCALE GENOMIC DNA]</scope>
    <source>
        <strain evidence="5 6">SRT547</strain>
    </source>
</reference>
<dbReference type="GO" id="GO:0044550">
    <property type="term" value="P:secondary metabolite biosynthetic process"/>
    <property type="evidence" value="ECO:0007669"/>
    <property type="project" value="TreeGrafter"/>
</dbReference>
<dbReference type="Pfam" id="PF08541">
    <property type="entry name" value="ACP_syn_III_C"/>
    <property type="match status" value="1"/>
</dbReference>
<dbReference type="KEGG" id="uam:UABAM_00418"/>
<protein>
    <submittedName>
        <fullName evidence="5">3-oxoacyl-ACP synthase</fullName>
    </submittedName>
</protein>
<accession>A0A5S9IK55</accession>
<evidence type="ECO:0000259" key="3">
    <source>
        <dbReference type="Pfam" id="PF08541"/>
    </source>
</evidence>
<dbReference type="Gene3D" id="3.40.47.10">
    <property type="match status" value="2"/>
</dbReference>
<name>A0A5S9IK55_UABAM</name>
<organism evidence="5 6">
    <name type="scientific">Uabimicrobium amorphum</name>
    <dbReference type="NCBI Taxonomy" id="2596890"/>
    <lineage>
        <taxon>Bacteria</taxon>
        <taxon>Pseudomonadati</taxon>
        <taxon>Planctomycetota</taxon>
        <taxon>Candidatus Uabimicrobiia</taxon>
        <taxon>Candidatus Uabimicrobiales</taxon>
        <taxon>Candidatus Uabimicrobiaceae</taxon>
        <taxon>Candidatus Uabimicrobium</taxon>
    </lineage>
</organism>
<dbReference type="AlphaFoldDB" id="A0A5S9IK55"/>
<dbReference type="InterPro" id="IPR013751">
    <property type="entry name" value="ACP_syn_III_N"/>
</dbReference>
<dbReference type="OrthoDB" id="9815506at2"/>
<feature type="domain" description="Beta-ketoacyl-[acyl-carrier-protein] synthase III C-terminal" evidence="3">
    <location>
        <begin position="247"/>
        <end position="328"/>
    </location>
</feature>
<dbReference type="Pfam" id="PF08545">
    <property type="entry name" value="ACP_syn_III"/>
    <property type="match status" value="1"/>
</dbReference>
<keyword evidence="2" id="KW-0012">Acyltransferase</keyword>
<dbReference type="PANTHER" id="PTHR34069">
    <property type="entry name" value="3-OXOACYL-[ACYL-CARRIER-PROTEIN] SYNTHASE 3"/>
    <property type="match status" value="1"/>
</dbReference>
<evidence type="ECO:0000313" key="5">
    <source>
        <dbReference type="EMBL" id="BBM82075.1"/>
    </source>
</evidence>
<feature type="domain" description="Beta-ketoacyl-[acyl-carrier-protein] synthase III N-terminal" evidence="4">
    <location>
        <begin position="112"/>
        <end position="188"/>
    </location>
</feature>
<proteinExistence type="predicted"/>
<dbReference type="Proteomes" id="UP000326354">
    <property type="component" value="Chromosome"/>
</dbReference>
<dbReference type="GO" id="GO:0004315">
    <property type="term" value="F:3-oxoacyl-[acyl-carrier-protein] synthase activity"/>
    <property type="evidence" value="ECO:0007669"/>
    <property type="project" value="InterPro"/>
</dbReference>
<evidence type="ECO:0000256" key="1">
    <source>
        <dbReference type="ARBA" id="ARBA00022679"/>
    </source>
</evidence>
<dbReference type="InterPro" id="IPR013747">
    <property type="entry name" value="ACP_syn_III_C"/>
</dbReference>
<dbReference type="GO" id="GO:0006633">
    <property type="term" value="P:fatty acid biosynthetic process"/>
    <property type="evidence" value="ECO:0007669"/>
    <property type="project" value="InterPro"/>
</dbReference>
<gene>
    <name evidence="5" type="ORF">UABAM_00418</name>
</gene>
<dbReference type="PANTHER" id="PTHR34069:SF2">
    <property type="entry name" value="BETA-KETOACYL-[ACYL-CARRIER-PROTEIN] SYNTHASE III"/>
    <property type="match status" value="1"/>
</dbReference>
<sequence length="328" mass="35942">MNTIRKVKISGIGRYLPQKIITNDYFQRYDIKADWILRKNGVRERRFIEEETNASMGAAAAKEACAEAQLAVEELDLIINASGTPQQAIPDTAPLLQQELGLGESGIPCMTVHTTCLSFLNGLDVASLYIDSGRYSRILVVSSEIASIGLNWQDPASCTLFGDLAAAVVVEKSDDTSQVCTTHFATYGVGAHYTEIRGCGTSYPPNAPHTKKEDSMFQMNGLRVLRMVKKHKTSFLEQLQAGLSTSLCDIDWVVPHQASYMGLKFLKSFGWPEEQIIHTLEHLGNCIAASIPATLYEGIRDKKIQRGDKVLLVGTGAGLSLGAVILRY</sequence>
<keyword evidence="6" id="KW-1185">Reference proteome</keyword>
<evidence type="ECO:0000256" key="2">
    <source>
        <dbReference type="ARBA" id="ARBA00023315"/>
    </source>
</evidence>
<dbReference type="CDD" id="cd00830">
    <property type="entry name" value="KAS_III"/>
    <property type="match status" value="1"/>
</dbReference>
<evidence type="ECO:0000259" key="4">
    <source>
        <dbReference type="Pfam" id="PF08545"/>
    </source>
</evidence>
<dbReference type="InterPro" id="IPR016039">
    <property type="entry name" value="Thiolase-like"/>
</dbReference>
<evidence type="ECO:0000313" key="6">
    <source>
        <dbReference type="Proteomes" id="UP000326354"/>
    </source>
</evidence>
<dbReference type="SUPFAM" id="SSF53901">
    <property type="entry name" value="Thiolase-like"/>
    <property type="match status" value="1"/>
</dbReference>
<dbReference type="EMBL" id="AP019860">
    <property type="protein sequence ID" value="BBM82075.1"/>
    <property type="molecule type" value="Genomic_DNA"/>
</dbReference>
<keyword evidence="1" id="KW-0808">Transferase</keyword>